<dbReference type="AlphaFoldDB" id="A0A2V1DAB5"/>
<evidence type="ECO:0000256" key="2">
    <source>
        <dbReference type="ARBA" id="ARBA00005466"/>
    </source>
</evidence>
<sequence length="515" mass="55691">MYLQLSTTLSLLLHLLHPASALPSPPSTYPAKSKPGEANALTNALAQLHSKLSPNASVILPTYATWNETLIRGSSPRISPGYQAVVNVATEGDIAHTLAAANRFDVPVLATAGTHGWTRTLNQVEGGIQIRLRGLNGVKVEQDGKAATIGGGILQWEIVGKLYEKGLYAVTGLCECVSVAGPLLGGGHSILQASHGFAADNLVSARVVLYNGTVVTASEKKNPDLFWGLRGAGHNFGIVASLKVKTHPIQKTWTTASFFFTQEKLEALLELVNRVDEAADRSPNLVLLGVITRIPPLDPKNPAIVYSLHYEGSVEEAAPYHAQFKALGPVRAVVTPNVTYKALQKLTGNSLEGTACRKNLNIIGNGASLPTWNGTAGRAAYNVFSQLSADPRFNTSALLLENYGMNNVRAVNADSTALPPEERKYPIVANPSIWYKGDNPQTEADAYSYGERIRQEFFAGSLGADKHTYVNYAIGTETYGEMYGYEDWRTAKLKGLKRTWDPKNRFGYYNPVPIS</sequence>
<feature type="domain" description="FAD-binding PCMH-type" evidence="7">
    <location>
        <begin position="78"/>
        <end position="249"/>
    </location>
</feature>
<dbReference type="PROSITE" id="PS51387">
    <property type="entry name" value="FAD_PCMH"/>
    <property type="match status" value="1"/>
</dbReference>
<keyword evidence="4" id="KW-0274">FAD</keyword>
<dbReference type="InterPro" id="IPR050416">
    <property type="entry name" value="FAD-linked_Oxidoreductase"/>
</dbReference>
<dbReference type="PANTHER" id="PTHR42973:SF9">
    <property type="entry name" value="FAD-BINDING PCMH-TYPE DOMAIN-CONTAINING PROTEIN-RELATED"/>
    <property type="match status" value="1"/>
</dbReference>
<evidence type="ECO:0000256" key="3">
    <source>
        <dbReference type="ARBA" id="ARBA00022630"/>
    </source>
</evidence>
<dbReference type="Gene3D" id="3.30.465.10">
    <property type="match status" value="1"/>
</dbReference>
<dbReference type="SUPFAM" id="SSF56176">
    <property type="entry name" value="FAD-binding/transporter-associated domain-like"/>
    <property type="match status" value="1"/>
</dbReference>
<accession>A0A2V1DAB5</accession>
<name>A0A2V1DAB5_9PLEO</name>
<dbReference type="OrthoDB" id="9996127at2759"/>
<evidence type="ECO:0000256" key="6">
    <source>
        <dbReference type="SAM" id="SignalP"/>
    </source>
</evidence>
<feature type="signal peptide" evidence="6">
    <location>
        <begin position="1"/>
        <end position="21"/>
    </location>
</feature>
<dbReference type="PANTHER" id="PTHR42973">
    <property type="entry name" value="BINDING OXIDOREDUCTASE, PUTATIVE (AFU_ORTHOLOGUE AFUA_1G17690)-RELATED"/>
    <property type="match status" value="1"/>
</dbReference>
<comment type="similarity">
    <text evidence="2">Belongs to the oxygen-dependent FAD-linked oxidoreductase family.</text>
</comment>
<dbReference type="GO" id="GO:0071949">
    <property type="term" value="F:FAD binding"/>
    <property type="evidence" value="ECO:0007669"/>
    <property type="project" value="InterPro"/>
</dbReference>
<dbReference type="InterPro" id="IPR016166">
    <property type="entry name" value="FAD-bd_PCMH"/>
</dbReference>
<dbReference type="GO" id="GO:0016491">
    <property type="term" value="F:oxidoreductase activity"/>
    <property type="evidence" value="ECO:0007669"/>
    <property type="project" value="UniProtKB-KW"/>
</dbReference>
<organism evidence="8 9">
    <name type="scientific">Periconia macrospinosa</name>
    <dbReference type="NCBI Taxonomy" id="97972"/>
    <lineage>
        <taxon>Eukaryota</taxon>
        <taxon>Fungi</taxon>
        <taxon>Dikarya</taxon>
        <taxon>Ascomycota</taxon>
        <taxon>Pezizomycotina</taxon>
        <taxon>Dothideomycetes</taxon>
        <taxon>Pleosporomycetidae</taxon>
        <taxon>Pleosporales</taxon>
        <taxon>Massarineae</taxon>
        <taxon>Periconiaceae</taxon>
        <taxon>Periconia</taxon>
    </lineage>
</organism>
<dbReference type="Proteomes" id="UP000244855">
    <property type="component" value="Unassembled WGS sequence"/>
</dbReference>
<dbReference type="InterPro" id="IPR006094">
    <property type="entry name" value="Oxid_FAD_bind_N"/>
</dbReference>
<evidence type="ECO:0000256" key="5">
    <source>
        <dbReference type="ARBA" id="ARBA00023002"/>
    </source>
</evidence>
<gene>
    <name evidence="8" type="ORF">DM02DRAFT_538131</name>
</gene>
<dbReference type="InterPro" id="IPR016169">
    <property type="entry name" value="FAD-bd_PCMH_sub2"/>
</dbReference>
<keyword evidence="6" id="KW-0732">Signal</keyword>
<reference evidence="8 9" key="1">
    <citation type="journal article" date="2018" name="Sci. Rep.">
        <title>Comparative genomics provides insights into the lifestyle and reveals functional heterogeneity of dark septate endophytic fungi.</title>
        <authorList>
            <person name="Knapp D.G."/>
            <person name="Nemeth J.B."/>
            <person name="Barry K."/>
            <person name="Hainaut M."/>
            <person name="Henrissat B."/>
            <person name="Johnson J."/>
            <person name="Kuo A."/>
            <person name="Lim J.H.P."/>
            <person name="Lipzen A."/>
            <person name="Nolan M."/>
            <person name="Ohm R.A."/>
            <person name="Tamas L."/>
            <person name="Grigoriev I.V."/>
            <person name="Spatafora J.W."/>
            <person name="Nagy L.G."/>
            <person name="Kovacs G.M."/>
        </authorList>
    </citation>
    <scope>NUCLEOTIDE SEQUENCE [LARGE SCALE GENOMIC DNA]</scope>
    <source>
        <strain evidence="8 9">DSE2036</strain>
    </source>
</reference>
<dbReference type="Gene3D" id="3.40.462.20">
    <property type="match status" value="1"/>
</dbReference>
<comment type="cofactor">
    <cofactor evidence="1">
        <name>FAD</name>
        <dbReference type="ChEBI" id="CHEBI:57692"/>
    </cofactor>
</comment>
<evidence type="ECO:0000313" key="9">
    <source>
        <dbReference type="Proteomes" id="UP000244855"/>
    </source>
</evidence>
<dbReference type="InterPro" id="IPR036318">
    <property type="entry name" value="FAD-bd_PCMH-like_sf"/>
</dbReference>
<evidence type="ECO:0000313" key="8">
    <source>
        <dbReference type="EMBL" id="PVH95066.1"/>
    </source>
</evidence>
<dbReference type="Pfam" id="PF01565">
    <property type="entry name" value="FAD_binding_4"/>
    <property type="match status" value="1"/>
</dbReference>
<evidence type="ECO:0000259" key="7">
    <source>
        <dbReference type="PROSITE" id="PS51387"/>
    </source>
</evidence>
<protein>
    <submittedName>
        <fullName evidence="8">FAD-binding domain-containing protein</fullName>
    </submittedName>
</protein>
<evidence type="ECO:0000256" key="1">
    <source>
        <dbReference type="ARBA" id="ARBA00001974"/>
    </source>
</evidence>
<keyword evidence="3" id="KW-0285">Flavoprotein</keyword>
<keyword evidence="9" id="KW-1185">Reference proteome</keyword>
<evidence type="ECO:0000256" key="4">
    <source>
        <dbReference type="ARBA" id="ARBA00022827"/>
    </source>
</evidence>
<keyword evidence="5" id="KW-0560">Oxidoreductase</keyword>
<dbReference type="EMBL" id="KZ805509">
    <property type="protein sequence ID" value="PVH95066.1"/>
    <property type="molecule type" value="Genomic_DNA"/>
</dbReference>
<proteinExistence type="inferred from homology"/>
<feature type="chain" id="PRO_5016152100" evidence="6">
    <location>
        <begin position="22"/>
        <end position="515"/>
    </location>
</feature>